<dbReference type="PANTHER" id="PTHR43176">
    <property type="entry name" value="3-HYDROXYISOBUTYRYL-COA HYDROLASE-RELATED"/>
    <property type="match status" value="1"/>
</dbReference>
<protein>
    <recommendedName>
        <fullName evidence="2">3-hydroxyisobutyryl-CoA hydrolase</fullName>
        <ecNumber evidence="2">3.1.2.4</ecNumber>
    </recommendedName>
</protein>
<evidence type="ECO:0000256" key="2">
    <source>
        <dbReference type="ARBA" id="ARBA00011915"/>
    </source>
</evidence>
<dbReference type="SUPFAM" id="SSF52096">
    <property type="entry name" value="ClpP/crotonase"/>
    <property type="match status" value="1"/>
</dbReference>
<evidence type="ECO:0000259" key="4">
    <source>
        <dbReference type="Pfam" id="PF16113"/>
    </source>
</evidence>
<dbReference type="PANTHER" id="PTHR43176:SF3">
    <property type="entry name" value="3-HYDROXYISOBUTYRYL-COA HYDROLASE, MITOCHONDRIAL"/>
    <property type="match status" value="1"/>
</dbReference>
<dbReference type="AlphaFoldDB" id="A0A940T2G6"/>
<organism evidence="5 6">
    <name type="scientific">Leucobacter exalbidus</name>
    <dbReference type="NCBI Taxonomy" id="662960"/>
    <lineage>
        <taxon>Bacteria</taxon>
        <taxon>Bacillati</taxon>
        <taxon>Actinomycetota</taxon>
        <taxon>Actinomycetes</taxon>
        <taxon>Micrococcales</taxon>
        <taxon>Microbacteriaceae</taxon>
        <taxon>Leucobacter</taxon>
    </lineage>
</organism>
<comment type="caution">
    <text evidence="5">The sequence shown here is derived from an EMBL/GenBank/DDBJ whole genome shotgun (WGS) entry which is preliminary data.</text>
</comment>
<dbReference type="Pfam" id="PF16113">
    <property type="entry name" value="ECH_2"/>
    <property type="match status" value="2"/>
</dbReference>
<dbReference type="CDD" id="cd06558">
    <property type="entry name" value="crotonase-like"/>
    <property type="match status" value="1"/>
</dbReference>
<dbReference type="Gene3D" id="3.90.226.10">
    <property type="entry name" value="2-enoyl-CoA Hydratase, Chain A, domain 1"/>
    <property type="match status" value="1"/>
</dbReference>
<evidence type="ECO:0000313" key="6">
    <source>
        <dbReference type="Proteomes" id="UP000675163"/>
    </source>
</evidence>
<sequence>MSTATTQPETTQPRVYVRREGAITRITLNRPRALNALTSDMFALVKAGVAAAQTDGSQAIVLDGAGDRGFCGGGDIKQLSGPGSRDILALEYSVDYAVATSQVPVIGMMDGVTMGGGIGLAGHAHHRIVTERSRLAMPEARIGIVPDVGGHKLLARAPHHLGEYLALTASEMTPADALALDFADHLVPHADLDALREALAAGEAPAAACARFATVSVPREEAISEFSVSTNTGAITTVQPHALQAAPKLQSAPLMVLAEWWGPLAAQALGENWRAVFADPAAAALRIIAALEAAAATDADHAQAAAATAVTIKAMCPTSLAVTLAQIARTRAFDFSLAEVLTDDLRVVGRLAVRPDFAEGARAQVIDKDRNPIWQPATLEGLDAHDLAGILDPALHADEPPLGL</sequence>
<keyword evidence="3" id="KW-0378">Hydrolase</keyword>
<dbReference type="InterPro" id="IPR032259">
    <property type="entry name" value="HIBYL-CoA-H"/>
</dbReference>
<dbReference type="GO" id="GO:0006574">
    <property type="term" value="P:L-valine catabolic process"/>
    <property type="evidence" value="ECO:0007669"/>
    <property type="project" value="TreeGrafter"/>
</dbReference>
<name>A0A940T2G6_9MICO</name>
<gene>
    <name evidence="5" type="ORF">JOF28_000015</name>
</gene>
<dbReference type="InterPro" id="IPR029045">
    <property type="entry name" value="ClpP/crotonase-like_dom_sf"/>
</dbReference>
<keyword evidence="6" id="KW-1185">Reference proteome</keyword>
<dbReference type="Proteomes" id="UP000675163">
    <property type="component" value="Unassembled WGS sequence"/>
</dbReference>
<feature type="domain" description="Enoyl-CoA hydratase/isomerase" evidence="4">
    <location>
        <begin position="24"/>
        <end position="217"/>
    </location>
</feature>
<dbReference type="RefSeq" id="WP_209703912.1">
    <property type="nucleotide sequence ID" value="NZ_JAFIDA010000001.1"/>
</dbReference>
<dbReference type="InterPro" id="IPR045004">
    <property type="entry name" value="ECH_dom"/>
</dbReference>
<dbReference type="GO" id="GO:0003860">
    <property type="term" value="F:3-hydroxyisobutyryl-CoA hydrolase activity"/>
    <property type="evidence" value="ECO:0007669"/>
    <property type="project" value="UniProtKB-EC"/>
</dbReference>
<dbReference type="EMBL" id="JAFIDA010000001">
    <property type="protein sequence ID" value="MBP1324783.1"/>
    <property type="molecule type" value="Genomic_DNA"/>
</dbReference>
<evidence type="ECO:0000256" key="3">
    <source>
        <dbReference type="ARBA" id="ARBA00022801"/>
    </source>
</evidence>
<evidence type="ECO:0000313" key="5">
    <source>
        <dbReference type="EMBL" id="MBP1324783.1"/>
    </source>
</evidence>
<proteinExistence type="predicted"/>
<dbReference type="GO" id="GO:0016829">
    <property type="term" value="F:lyase activity"/>
    <property type="evidence" value="ECO:0007669"/>
    <property type="project" value="UniProtKB-KW"/>
</dbReference>
<dbReference type="EC" id="3.1.2.4" evidence="2"/>
<evidence type="ECO:0000256" key="1">
    <source>
        <dbReference type="ARBA" id="ARBA00001709"/>
    </source>
</evidence>
<keyword evidence="5" id="KW-0456">Lyase</keyword>
<accession>A0A940T2G6</accession>
<comment type="catalytic activity">
    <reaction evidence="1">
        <text>3-hydroxy-2-methylpropanoyl-CoA + H2O = 3-hydroxy-2-methylpropanoate + CoA + H(+)</text>
        <dbReference type="Rhea" id="RHEA:20888"/>
        <dbReference type="ChEBI" id="CHEBI:11805"/>
        <dbReference type="ChEBI" id="CHEBI:15377"/>
        <dbReference type="ChEBI" id="CHEBI:15378"/>
        <dbReference type="ChEBI" id="CHEBI:57287"/>
        <dbReference type="ChEBI" id="CHEBI:57340"/>
        <dbReference type="EC" id="3.1.2.4"/>
    </reaction>
</comment>
<feature type="domain" description="Enoyl-CoA hydratase/isomerase" evidence="4">
    <location>
        <begin position="284"/>
        <end position="388"/>
    </location>
</feature>
<reference evidence="5" key="1">
    <citation type="submission" date="2021-02" db="EMBL/GenBank/DDBJ databases">
        <title>Sequencing the genomes of 1000 actinobacteria strains.</title>
        <authorList>
            <person name="Klenk H.-P."/>
        </authorList>
    </citation>
    <scope>NUCLEOTIDE SEQUENCE</scope>
    <source>
        <strain evidence="5">DSM 22850</strain>
    </source>
</reference>
<dbReference type="GO" id="GO:0005829">
    <property type="term" value="C:cytosol"/>
    <property type="evidence" value="ECO:0007669"/>
    <property type="project" value="TreeGrafter"/>
</dbReference>